<comment type="caution">
    <text evidence="3">The sequence shown here is derived from an EMBL/GenBank/DDBJ whole genome shotgun (WGS) entry which is preliminary data.</text>
</comment>
<evidence type="ECO:0000259" key="2">
    <source>
        <dbReference type="Pfam" id="PF00109"/>
    </source>
</evidence>
<dbReference type="SUPFAM" id="SSF53901">
    <property type="entry name" value="Thiolase-like"/>
    <property type="match status" value="1"/>
</dbReference>
<dbReference type="PANTHER" id="PTHR11712:SF336">
    <property type="entry name" value="3-OXOACYL-[ACYL-CARRIER-PROTEIN] SYNTHASE, MITOCHONDRIAL"/>
    <property type="match status" value="1"/>
</dbReference>
<dbReference type="InterPro" id="IPR000794">
    <property type="entry name" value="Beta-ketoacyl_synthase"/>
</dbReference>
<dbReference type="RefSeq" id="WP_135339118.1">
    <property type="nucleotide sequence ID" value="NZ_JBHLTX010000054.1"/>
</dbReference>
<name>A0A4Z0HAN0_9ACTN</name>
<keyword evidence="1" id="KW-0808">Transferase</keyword>
<protein>
    <submittedName>
        <fullName evidence="3">Beta-ketoacyl synthase</fullName>
    </submittedName>
</protein>
<dbReference type="GO" id="GO:0006633">
    <property type="term" value="P:fatty acid biosynthetic process"/>
    <property type="evidence" value="ECO:0007669"/>
    <property type="project" value="TreeGrafter"/>
</dbReference>
<proteinExistence type="predicted"/>
<dbReference type="AlphaFoldDB" id="A0A4Z0HAN0"/>
<dbReference type="Proteomes" id="UP000297948">
    <property type="component" value="Unassembled WGS sequence"/>
</dbReference>
<evidence type="ECO:0000256" key="1">
    <source>
        <dbReference type="ARBA" id="ARBA00022679"/>
    </source>
</evidence>
<evidence type="ECO:0000313" key="4">
    <source>
        <dbReference type="Proteomes" id="UP000297948"/>
    </source>
</evidence>
<dbReference type="InterPro" id="IPR014030">
    <property type="entry name" value="Ketoacyl_synth_N"/>
</dbReference>
<dbReference type="InterPro" id="IPR016039">
    <property type="entry name" value="Thiolase-like"/>
</dbReference>
<gene>
    <name evidence="3" type="ORF">E4099_12665</name>
</gene>
<keyword evidence="4" id="KW-1185">Reference proteome</keyword>
<dbReference type="OrthoDB" id="3364148at2"/>
<accession>A0A4Z0HAN0</accession>
<evidence type="ECO:0000313" key="3">
    <source>
        <dbReference type="EMBL" id="TGB10574.1"/>
    </source>
</evidence>
<sequence>MTGSNPASGTRIQITGVGLALPGATSAAELLRQTPAPAEPFDTAQVIGKRGHRYKDRATQLALCAAIDGLRDAGLIPADSEELAVPGTSMGVVASSNLGNLDTVCGAAEQINRESVGAISPMGLPNASSNVVASHVAIRFKLRGPNLMLCNGPTSGLDAVHWAANLIAADRVRRALVIGVETRNEIVEGLLRTEAAELLDGAVALVVESAEAAAERGAAPVAELGRYRRQAGLDGCLEPLLADPDQQRPAPGIWFTPERYAPDGTAPVPASVPRHDLSRAFGRSSGALGVLQCAAATGWLAAQGSGRALLTNGDDSADAVASLLLDRPGADS</sequence>
<dbReference type="Pfam" id="PF00109">
    <property type="entry name" value="ketoacyl-synt"/>
    <property type="match status" value="1"/>
</dbReference>
<feature type="domain" description="Beta-ketoacyl synthase-like N-terminal" evidence="2">
    <location>
        <begin position="47"/>
        <end position="183"/>
    </location>
</feature>
<dbReference type="Gene3D" id="3.40.47.10">
    <property type="match status" value="1"/>
</dbReference>
<dbReference type="PANTHER" id="PTHR11712">
    <property type="entry name" value="POLYKETIDE SYNTHASE-RELATED"/>
    <property type="match status" value="1"/>
</dbReference>
<reference evidence="3 4" key="1">
    <citation type="submission" date="2019-03" db="EMBL/GenBank/DDBJ databases">
        <authorList>
            <person name="Gonzalez-Pimentel J.L."/>
        </authorList>
    </citation>
    <scope>NUCLEOTIDE SEQUENCE [LARGE SCALE GENOMIC DNA]</scope>
    <source>
        <strain evidence="3 4">JCM 31289</strain>
    </source>
</reference>
<dbReference type="GO" id="GO:0004315">
    <property type="term" value="F:3-oxoacyl-[acyl-carrier-protein] synthase activity"/>
    <property type="evidence" value="ECO:0007669"/>
    <property type="project" value="TreeGrafter"/>
</dbReference>
<dbReference type="GO" id="GO:0005829">
    <property type="term" value="C:cytosol"/>
    <property type="evidence" value="ECO:0007669"/>
    <property type="project" value="TreeGrafter"/>
</dbReference>
<dbReference type="EMBL" id="SRID01000092">
    <property type="protein sequence ID" value="TGB10574.1"/>
    <property type="molecule type" value="Genomic_DNA"/>
</dbReference>
<organism evidence="3 4">
    <name type="scientific">Streptomyces palmae</name>
    <dbReference type="NCBI Taxonomy" id="1701085"/>
    <lineage>
        <taxon>Bacteria</taxon>
        <taxon>Bacillati</taxon>
        <taxon>Actinomycetota</taxon>
        <taxon>Actinomycetes</taxon>
        <taxon>Kitasatosporales</taxon>
        <taxon>Streptomycetaceae</taxon>
        <taxon>Streptomyces</taxon>
    </lineage>
</organism>